<dbReference type="PANTHER" id="PTHR30349:SF81">
    <property type="entry name" value="TYROSINE RECOMBINASE XERC"/>
    <property type="match status" value="1"/>
</dbReference>
<keyword evidence="1 3" id="KW-0238">DNA-binding</keyword>
<evidence type="ECO:0000313" key="6">
    <source>
        <dbReference type="EMBL" id="GAT01229.1"/>
    </source>
</evidence>
<evidence type="ECO:0000313" key="7">
    <source>
        <dbReference type="Proteomes" id="UP000069705"/>
    </source>
</evidence>
<dbReference type="PROSITE" id="PS51898">
    <property type="entry name" value="TYR_RECOMBINASE"/>
    <property type="match status" value="1"/>
</dbReference>
<dbReference type="InterPro" id="IPR011010">
    <property type="entry name" value="DNA_brk_join_enz"/>
</dbReference>
<dbReference type="InterPro" id="IPR002104">
    <property type="entry name" value="Integrase_catalytic"/>
</dbReference>
<gene>
    <name evidence="6" type="ORF">RMCFA_1343</name>
</gene>
<dbReference type="CDD" id="cd00397">
    <property type="entry name" value="DNA_BRE_C"/>
    <property type="match status" value="1"/>
</dbReference>
<name>A0A100WNS2_MYCFO</name>
<evidence type="ECO:0000256" key="2">
    <source>
        <dbReference type="ARBA" id="ARBA00023172"/>
    </source>
</evidence>
<dbReference type="EMBL" id="BCSZ01000012">
    <property type="protein sequence ID" value="GAT01229.1"/>
    <property type="molecule type" value="Genomic_DNA"/>
</dbReference>
<protein>
    <submittedName>
        <fullName evidence="6">Integrase family protein</fullName>
    </submittedName>
</protein>
<dbReference type="InterPro" id="IPR010998">
    <property type="entry name" value="Integrase_recombinase_N"/>
</dbReference>
<dbReference type="GO" id="GO:0006310">
    <property type="term" value="P:DNA recombination"/>
    <property type="evidence" value="ECO:0007669"/>
    <property type="project" value="UniProtKB-KW"/>
</dbReference>
<feature type="domain" description="Core-binding (CB)" evidence="5">
    <location>
        <begin position="40"/>
        <end position="149"/>
    </location>
</feature>
<accession>A0A100WNS2</accession>
<dbReference type="Gene3D" id="1.10.443.10">
    <property type="entry name" value="Intergrase catalytic core"/>
    <property type="match status" value="1"/>
</dbReference>
<dbReference type="AlphaFoldDB" id="A0A100WNS2"/>
<sequence>MVSRDDRDLGQLVLPVWGRVVAVDEPVPWQVLDDTGRPLTPVATYLADFLVRGNTAASVRSYAYDLLRWFRWLRAIEIDWDKATSTEVKDFVLWLCAATKRRRAARTGSAKTAGTVNPITRKRYLDDRYQPRTVRHSNAVLRDFYDFWIDRGSGPLVNPVALDRAAHRPNTHHNPLERFRNEGRLNYNPKLPKQTPRALPDERWVDLFGALRFNRDRALLAIAISSAARASELLGIRGVDVDWGEQLVCVRRKGTKAPQWLPVSPEAVVWLRLYLADLGRLPQPDEPLWWTLRRRDYGKGLTPQPMNYEALRAVFRRVNATLGTNWTMHDLRHTAALRMSRDPSLTMRDVQTILGHAHLSTTADVYMVEEYDQVIQRVATYLADREQRKEQSITAVAGGYDSNALTILFGGDLV</sequence>
<dbReference type="Pfam" id="PF00589">
    <property type="entry name" value="Phage_integrase"/>
    <property type="match status" value="1"/>
</dbReference>
<evidence type="ECO:0000259" key="4">
    <source>
        <dbReference type="PROSITE" id="PS51898"/>
    </source>
</evidence>
<dbReference type="InterPro" id="IPR050090">
    <property type="entry name" value="Tyrosine_recombinase_XerCD"/>
</dbReference>
<proteinExistence type="predicted"/>
<dbReference type="GO" id="GO:0003677">
    <property type="term" value="F:DNA binding"/>
    <property type="evidence" value="ECO:0007669"/>
    <property type="project" value="UniProtKB-UniRule"/>
</dbReference>
<dbReference type="Gene3D" id="1.10.150.130">
    <property type="match status" value="1"/>
</dbReference>
<dbReference type="GO" id="GO:0015074">
    <property type="term" value="P:DNA integration"/>
    <property type="evidence" value="ECO:0007669"/>
    <property type="project" value="InterPro"/>
</dbReference>
<keyword evidence="2" id="KW-0233">DNA recombination</keyword>
<evidence type="ECO:0000256" key="1">
    <source>
        <dbReference type="ARBA" id="ARBA00023125"/>
    </source>
</evidence>
<evidence type="ECO:0000259" key="5">
    <source>
        <dbReference type="PROSITE" id="PS51900"/>
    </source>
</evidence>
<dbReference type="InterPro" id="IPR013762">
    <property type="entry name" value="Integrase-like_cat_sf"/>
</dbReference>
<reference evidence="6 7" key="1">
    <citation type="journal article" date="2016" name="Genome Announc.">
        <title>Draft Genome Sequences of Five Rapidly Growing Mycobacterium Species, M. thermoresistibile, M. fortuitum subsp. acetamidolyticum, M. canariasense, M. brisbanense, and M. novocastrense.</title>
        <authorList>
            <person name="Katahira K."/>
            <person name="Ogura Y."/>
            <person name="Gotoh Y."/>
            <person name="Hayashi T."/>
        </authorList>
    </citation>
    <scope>NUCLEOTIDE SEQUENCE [LARGE SCALE GENOMIC DNA]</scope>
    <source>
        <strain evidence="6 7">JCM6368</strain>
    </source>
</reference>
<feature type="domain" description="Tyr recombinase" evidence="4">
    <location>
        <begin position="194"/>
        <end position="380"/>
    </location>
</feature>
<dbReference type="SUPFAM" id="SSF56349">
    <property type="entry name" value="DNA breaking-rejoining enzymes"/>
    <property type="match status" value="1"/>
</dbReference>
<dbReference type="PANTHER" id="PTHR30349">
    <property type="entry name" value="PHAGE INTEGRASE-RELATED"/>
    <property type="match status" value="1"/>
</dbReference>
<comment type="caution">
    <text evidence="6">The sequence shown here is derived from an EMBL/GenBank/DDBJ whole genome shotgun (WGS) entry which is preliminary data.</text>
</comment>
<dbReference type="Proteomes" id="UP000069705">
    <property type="component" value="Unassembled WGS sequence"/>
</dbReference>
<evidence type="ECO:0000256" key="3">
    <source>
        <dbReference type="PROSITE-ProRule" id="PRU01248"/>
    </source>
</evidence>
<dbReference type="PROSITE" id="PS51900">
    <property type="entry name" value="CB"/>
    <property type="match status" value="1"/>
</dbReference>
<reference evidence="7" key="2">
    <citation type="submission" date="2016-02" db="EMBL/GenBank/DDBJ databases">
        <title>Draft genome sequence of five rapidly growing Mycobacterium species.</title>
        <authorList>
            <person name="Katahira K."/>
            <person name="Gotou Y."/>
            <person name="Iida K."/>
            <person name="Ogura Y."/>
            <person name="Hayashi T."/>
        </authorList>
    </citation>
    <scope>NUCLEOTIDE SEQUENCE [LARGE SCALE GENOMIC DNA]</scope>
    <source>
        <strain evidence="7">JCM6368</strain>
    </source>
</reference>
<dbReference type="InterPro" id="IPR044068">
    <property type="entry name" value="CB"/>
</dbReference>
<organism evidence="6 7">
    <name type="scientific">Mycolicibacterium fortuitum subsp. acetamidolyticum</name>
    <dbReference type="NCBI Taxonomy" id="144550"/>
    <lineage>
        <taxon>Bacteria</taxon>
        <taxon>Bacillati</taxon>
        <taxon>Actinomycetota</taxon>
        <taxon>Actinomycetes</taxon>
        <taxon>Mycobacteriales</taxon>
        <taxon>Mycobacteriaceae</taxon>
        <taxon>Mycolicibacterium</taxon>
    </lineage>
</organism>
<dbReference type="RefSeq" id="WP_061262831.1">
    <property type="nucleotide sequence ID" value="NZ_BCSZ01000012.1"/>
</dbReference>